<proteinExistence type="predicted"/>
<evidence type="ECO:0000256" key="2">
    <source>
        <dbReference type="SAM" id="SignalP"/>
    </source>
</evidence>
<gene>
    <name evidence="4" type="primary">LOC113797948</name>
</gene>
<organism evidence="3 4">
    <name type="scientific">Dermatophagoides pteronyssinus</name>
    <name type="common">European house dust mite</name>
    <dbReference type="NCBI Taxonomy" id="6956"/>
    <lineage>
        <taxon>Eukaryota</taxon>
        <taxon>Metazoa</taxon>
        <taxon>Ecdysozoa</taxon>
        <taxon>Arthropoda</taxon>
        <taxon>Chelicerata</taxon>
        <taxon>Arachnida</taxon>
        <taxon>Acari</taxon>
        <taxon>Acariformes</taxon>
        <taxon>Sarcoptiformes</taxon>
        <taxon>Astigmata</taxon>
        <taxon>Psoroptidia</taxon>
        <taxon>Analgoidea</taxon>
        <taxon>Pyroglyphidae</taxon>
        <taxon>Dermatophagoidinae</taxon>
        <taxon>Dermatophagoides</taxon>
    </lineage>
</organism>
<keyword evidence="3" id="KW-1185">Reference proteome</keyword>
<dbReference type="Proteomes" id="UP000515146">
    <property type="component" value="Unplaced"/>
</dbReference>
<protein>
    <submittedName>
        <fullName evidence="4">Homeobox protein 2-like isoform X1</fullName>
    </submittedName>
</protein>
<feature type="chain" id="PRO_5028160841" evidence="2">
    <location>
        <begin position="27"/>
        <end position="470"/>
    </location>
</feature>
<reference evidence="4" key="1">
    <citation type="submission" date="2025-08" db="UniProtKB">
        <authorList>
            <consortium name="RefSeq"/>
        </authorList>
    </citation>
    <scope>IDENTIFICATION</scope>
    <source>
        <strain evidence="4">Airmid</strain>
    </source>
</reference>
<evidence type="ECO:0000313" key="4">
    <source>
        <dbReference type="RefSeq" id="XP_027204222.1"/>
    </source>
</evidence>
<dbReference type="RefSeq" id="XP_027204222.1">
    <property type="nucleotide sequence ID" value="XM_027348421.1"/>
</dbReference>
<keyword evidence="2" id="KW-0732">Signal</keyword>
<dbReference type="AlphaFoldDB" id="A0A6P6YG43"/>
<dbReference type="KEGG" id="dpte:113797948"/>
<dbReference type="InParanoid" id="A0A6P6YG43"/>
<evidence type="ECO:0000256" key="1">
    <source>
        <dbReference type="SAM" id="MobiDB-lite"/>
    </source>
</evidence>
<evidence type="ECO:0000313" key="3">
    <source>
        <dbReference type="Proteomes" id="UP000515146"/>
    </source>
</evidence>
<feature type="signal peptide" evidence="2">
    <location>
        <begin position="1"/>
        <end position="26"/>
    </location>
</feature>
<sequence>MVIATKMFRFQFFLLLAIMAISEFNSFRINMVDGRNYNGEYWNPILDQHQSKKNSQHLNDFPVDHYSQSNLINSFTPIHSVDHYQPSLTIIPESYPIPIKISLLPGPNIPLKSESYNYPRKHHPYIPCELLTQRLNEILKPQWRLRCSNHYHQQQVKDLEWQEKKNYNNENSGHNMNHWNGYFVDPTPIVYDEQHYHHIEQYMPKSSKAKSMMIMNPSAMYSKENDLNYSLGSESIAIEMFKHNDGYTIQPKNHNHHQKYHHQQQYPYSGKSNYENESIMNNKHLHHINDKQPKNHYYHKSRTINDDGHNNNNNNDNHIDDHTTTTTTNQNSDNHDHYMNNNNNNNWNESQGYYNNFNKYTNVDHNDYRYYYYHHDNHSHNNNSHHHHRNITESTIMSIMTPTTTTMIPIMANTTVIPTSMMKRMPERQLMTNFLNNNNHSYCILRKNITTTTTTDNSNNNNETILNSST</sequence>
<name>A0A6P6YG43_DERPT</name>
<feature type="region of interest" description="Disordered" evidence="1">
    <location>
        <begin position="298"/>
        <end position="338"/>
    </location>
</feature>
<accession>A0A6P6YG43</accession>